<dbReference type="InterPro" id="IPR000330">
    <property type="entry name" value="SNF2_N"/>
</dbReference>
<reference evidence="11" key="5">
    <citation type="submission" date="2025-09" db="UniProtKB">
        <authorList>
            <consortium name="Ensembl"/>
        </authorList>
    </citation>
    <scope>IDENTIFICATION</scope>
</reference>
<dbReference type="Gene3D" id="2.30.30.380">
    <property type="entry name" value="Zn-finger domain of Sec23/24"/>
    <property type="match status" value="1"/>
</dbReference>
<dbReference type="GO" id="GO:0043596">
    <property type="term" value="C:nuclear replication fork"/>
    <property type="evidence" value="ECO:0007669"/>
    <property type="project" value="TreeGrafter"/>
</dbReference>
<dbReference type="InterPro" id="IPR049730">
    <property type="entry name" value="SNF2/RAD54-like_C"/>
</dbReference>
<dbReference type="CDD" id="cd18793">
    <property type="entry name" value="SF2_C_SNF"/>
    <property type="match status" value="1"/>
</dbReference>
<evidence type="ECO:0000256" key="6">
    <source>
        <dbReference type="ARBA" id="ARBA00022833"/>
    </source>
</evidence>
<feature type="region of interest" description="Disordered" evidence="8">
    <location>
        <begin position="538"/>
        <end position="612"/>
    </location>
</feature>
<feature type="region of interest" description="Disordered" evidence="8">
    <location>
        <begin position="458"/>
        <end position="507"/>
    </location>
</feature>
<dbReference type="FunFam" id="3.40.50.10810:FF:000024">
    <property type="entry name" value="DNA annealing helicase and endonuclease ZRANB3"/>
    <property type="match status" value="1"/>
</dbReference>
<dbReference type="PROSITE" id="PS51194">
    <property type="entry name" value="HELICASE_CTER"/>
    <property type="match status" value="1"/>
</dbReference>
<proteinExistence type="predicted"/>
<dbReference type="AlphaFoldDB" id="A0A671EB42"/>
<dbReference type="GeneTree" id="ENSGT00940000158559"/>
<dbReference type="Pfam" id="PF00176">
    <property type="entry name" value="SNF2-rel_dom"/>
    <property type="match status" value="1"/>
</dbReference>
<dbReference type="GO" id="GO:0004520">
    <property type="term" value="F:DNA endonuclease activity"/>
    <property type="evidence" value="ECO:0007669"/>
    <property type="project" value="TreeGrafter"/>
</dbReference>
<evidence type="ECO:0000256" key="5">
    <source>
        <dbReference type="ARBA" id="ARBA00022806"/>
    </source>
</evidence>
<dbReference type="PROSITE" id="PS01358">
    <property type="entry name" value="ZF_RANBP2_1"/>
    <property type="match status" value="1"/>
</dbReference>
<dbReference type="Pfam" id="PF01844">
    <property type="entry name" value="HNH"/>
    <property type="match status" value="1"/>
</dbReference>
<dbReference type="GO" id="GO:0016787">
    <property type="term" value="F:hydrolase activity"/>
    <property type="evidence" value="ECO:0007669"/>
    <property type="project" value="UniProtKB-KW"/>
</dbReference>
<accession>A0A671EB42</accession>
<evidence type="ECO:0000256" key="1">
    <source>
        <dbReference type="ARBA" id="ARBA00022723"/>
    </source>
</evidence>
<dbReference type="SMART" id="SM00490">
    <property type="entry name" value="HELICc"/>
    <property type="match status" value="1"/>
</dbReference>
<dbReference type="SUPFAM" id="SSF52540">
    <property type="entry name" value="P-loop containing nucleoside triphosphate hydrolases"/>
    <property type="match status" value="2"/>
</dbReference>
<dbReference type="PROSITE" id="PS51192">
    <property type="entry name" value="HELICASE_ATP_BIND_1"/>
    <property type="match status" value="1"/>
</dbReference>
<keyword evidence="3" id="KW-0863">Zinc-finger</keyword>
<reference evidence="11 12" key="2">
    <citation type="journal article" date="2018" name="Annu Rev Anim Biosci">
        <title>Bat Biology, Genomes, and the Bat1K Project: To Generate Chromosome-Level Genomes for All Living Bat Species.</title>
        <authorList>
            <person name="Teeling E.C."/>
            <person name="Vernes S.C."/>
            <person name="Davalos L.M."/>
            <person name="Ray D.A."/>
            <person name="Gilbert M.T.P."/>
            <person name="Myers E."/>
        </authorList>
    </citation>
    <scope>NUCLEOTIDE SEQUENCE</scope>
</reference>
<feature type="compositionally biased region" description="Basic and acidic residues" evidence="8">
    <location>
        <begin position="547"/>
        <end position="563"/>
    </location>
</feature>
<feature type="domain" description="Helicase ATP-binding" evidence="9">
    <location>
        <begin position="1"/>
        <end position="153"/>
    </location>
</feature>
<gene>
    <name evidence="11" type="primary">ZRANB3</name>
</gene>
<dbReference type="GO" id="GO:0005524">
    <property type="term" value="F:ATP binding"/>
    <property type="evidence" value="ECO:0007669"/>
    <property type="project" value="UniProtKB-KW"/>
</dbReference>
<evidence type="ECO:0000259" key="9">
    <source>
        <dbReference type="PROSITE" id="PS51192"/>
    </source>
</evidence>
<sequence length="966" mass="109679">MVADEMGLGKTIQAIAIAYFYKEEWPLLIVVPSSLRYPWTEEIEKWIPELGPEEINVIQNKTDVGRISTSKVTILGYGLLTTDAETLIDALNNQNFNVVVVDESHYMKSRNAARSKILLPMVQKAKRAILLTGTPALGRPEELFMQIEALFPQKFGTWTDYAKRYCNAHVRYFGKRPQWDCRGASNLNELHQLLSDIMIRRLKTEVLTQLPPKIRQRIPFDLPSAAAKELSTSFEEWEKLMRAPNSSATETVMGLITRIFKQTAIAKTRYVRIDGSVPSSERIHLVNQFQKDPETRVAILSIQAAGQGLTFTAATHVVFAELYWDPGHLKQAEDRVHRIGQCSSVNIHYLIANGTLDTIMWGMLNRKARVTGHTLNGRKEQLQAEEGDKEKWDFLQFAEAWTPNESSEELRNEVLFTHFEKEKQHDIRSFFLQKPKKSPLVTSCDESKIFQEKNTVVPVDPGKRSTRDTIDYENNSEPEAKRLKSCSPQQEKPAWPRPTTALAEASSPPLPGKGWQCGFCTYVNNPALPYCEMCEHPQGSADSLSHTQDKNKSEKGDSQKDTSQKVWTTSSEKQVLTPSEPEPLAESKDETAKTEGEDALTAQPDDEQLESSDTLPVYDTLMFCASKNTDRIHLYTQDGNQMNCNFIPLDIKLDLWEDLPASFQLKQNRSLILRFVREWNSLSAMKQRIIRKSGQLFCSPILALEEVTKLQTKPNSTKRYITKEDVALASMEKVKNDGGHVRLLTKEARPRDASGKQFLEDGACVPFLDPCVAQADVTVKPSPPKGYLQAVDNEGNPLCLHCQQPTCQTKQECKANAWDSRFCSLKCQEEFWIRSSNSYLRAKVFETEHGVCQLCNLNAQELFLRLRDAPKSQRKNLLDITWTSKLPLEQLNEMIRNPGEGHFWQVDHIKPVFSGGGQCSLDNLQTLCTVCHKERTARQAKERSQVRRQSLASKHGSDIRQFLVKK</sequence>
<evidence type="ECO:0000256" key="2">
    <source>
        <dbReference type="ARBA" id="ARBA00022741"/>
    </source>
</evidence>
<keyword evidence="12" id="KW-1185">Reference proteome</keyword>
<protein>
    <submittedName>
        <fullName evidence="11">Zinc finger RANBP2-type containing 3</fullName>
    </submittedName>
</protein>
<evidence type="ECO:0000256" key="3">
    <source>
        <dbReference type="ARBA" id="ARBA00022771"/>
    </source>
</evidence>
<keyword evidence="1" id="KW-0479">Metal-binding</keyword>
<dbReference type="Gene3D" id="1.10.30.50">
    <property type="match status" value="1"/>
</dbReference>
<name>A0A671EB42_RHIFE</name>
<dbReference type="Pfam" id="PF00271">
    <property type="entry name" value="Helicase_C"/>
    <property type="match status" value="1"/>
</dbReference>
<dbReference type="InterPro" id="IPR014001">
    <property type="entry name" value="Helicase_ATP-bd"/>
</dbReference>
<dbReference type="InterPro" id="IPR002711">
    <property type="entry name" value="HNH"/>
</dbReference>
<dbReference type="SMART" id="SM00487">
    <property type="entry name" value="DEXDc"/>
    <property type="match status" value="1"/>
</dbReference>
<keyword evidence="7" id="KW-0067">ATP-binding</keyword>
<dbReference type="GO" id="GO:0031297">
    <property type="term" value="P:replication fork processing"/>
    <property type="evidence" value="ECO:0007669"/>
    <property type="project" value="TreeGrafter"/>
</dbReference>
<dbReference type="Gene3D" id="3.40.50.300">
    <property type="entry name" value="P-loop containing nucleotide triphosphate hydrolases"/>
    <property type="match status" value="1"/>
</dbReference>
<reference evidence="11" key="4">
    <citation type="submission" date="2025-08" db="UniProtKB">
        <authorList>
            <consortium name="Ensembl"/>
        </authorList>
    </citation>
    <scope>IDENTIFICATION</scope>
</reference>
<dbReference type="SUPFAM" id="SSF90209">
    <property type="entry name" value="Ran binding protein zinc finger-like"/>
    <property type="match status" value="1"/>
</dbReference>
<dbReference type="FunFam" id="2.30.30.380:FF:000011">
    <property type="entry name" value="Zinc finger RANBP2-type containing 3"/>
    <property type="match status" value="1"/>
</dbReference>
<evidence type="ECO:0000256" key="7">
    <source>
        <dbReference type="ARBA" id="ARBA00022840"/>
    </source>
</evidence>
<dbReference type="PANTHER" id="PTHR45766:SF3">
    <property type="entry name" value="DNA ANNEALING HELICASE AND ENDONUCLEASE ZRANB3"/>
    <property type="match status" value="1"/>
</dbReference>
<evidence type="ECO:0000313" key="11">
    <source>
        <dbReference type="Ensembl" id="ENSRFEP00010010240.1"/>
    </source>
</evidence>
<keyword evidence="2" id="KW-0547">Nucleotide-binding</keyword>
<dbReference type="Proteomes" id="UP000472240">
    <property type="component" value="Chromosome 8"/>
</dbReference>
<feature type="compositionally biased region" description="Basic and acidic residues" evidence="8">
    <location>
        <begin position="461"/>
        <end position="470"/>
    </location>
</feature>
<reference evidence="11 12" key="1">
    <citation type="journal article" date="2015" name="Annu Rev Anim Biosci">
        <title>The Genome 10K Project: a way forward.</title>
        <authorList>
            <person name="Koepfli K.P."/>
            <person name="Paten B."/>
            <person name="O'Brien S.J."/>
            <person name="Koepfli K.P."/>
            <person name="Paten B."/>
            <person name="Antunes A."/>
            <person name="Belov K."/>
            <person name="Bustamante C."/>
            <person name="Castoe T.A."/>
            <person name="Clawson H."/>
            <person name="Crawford A.J."/>
            <person name="Diekhans M."/>
            <person name="Distel D."/>
            <person name="Durbin R."/>
            <person name="Earl D."/>
            <person name="Fujita M.K."/>
            <person name="Gamble T."/>
            <person name="Georges A."/>
            <person name="Gemmell N."/>
            <person name="Gilbert M.T."/>
            <person name="Graves J.M."/>
            <person name="Green R.E."/>
            <person name="Hickey G."/>
            <person name="Jarvis E.D."/>
            <person name="Johnson W."/>
            <person name="Komissarov A."/>
            <person name="Korf I."/>
            <person name="Kuhn R."/>
            <person name="Larkin D.M."/>
            <person name="Lewin H."/>
            <person name="Lopez J.V."/>
            <person name="Ma J."/>
            <person name="Marques-Bonet T."/>
            <person name="Miller W."/>
            <person name="Murphy R."/>
            <person name="Pevzner P."/>
            <person name="Shapiro B."/>
            <person name="Steiner C."/>
            <person name="Tamazian G."/>
            <person name="Venkatesh B."/>
            <person name="Wang J."/>
            <person name="Wayne R."/>
            <person name="Wiley E."/>
            <person name="Yang H."/>
            <person name="Zhang G."/>
            <person name="Haussler D."/>
            <person name="Ryder O."/>
            <person name="O'Brien S.J."/>
        </authorList>
    </citation>
    <scope>NUCLEOTIDE SEQUENCE</scope>
</reference>
<dbReference type="InterPro" id="IPR001650">
    <property type="entry name" value="Helicase_C-like"/>
</dbReference>
<dbReference type="InterPro" id="IPR038718">
    <property type="entry name" value="SNF2-like_sf"/>
</dbReference>
<feature type="domain" description="Helicase C-terminal" evidence="10">
    <location>
        <begin position="229"/>
        <end position="386"/>
    </location>
</feature>
<keyword evidence="5" id="KW-0347">Helicase</keyword>
<evidence type="ECO:0000256" key="4">
    <source>
        <dbReference type="ARBA" id="ARBA00022801"/>
    </source>
</evidence>
<dbReference type="GO" id="GO:0004386">
    <property type="term" value="F:helicase activity"/>
    <property type="evidence" value="ECO:0007669"/>
    <property type="project" value="UniProtKB-KW"/>
</dbReference>
<reference evidence="12" key="3">
    <citation type="submission" date="2018-12" db="EMBL/GenBank/DDBJ databases">
        <title>G10K-VGP greater horseshoe bat female genome, primary haplotype.</title>
        <authorList>
            <person name="Teeling E."/>
            <person name="Myers G."/>
            <person name="Vernes S."/>
            <person name="Pippel M."/>
            <person name="Winkler S."/>
            <person name="Fedrigo O."/>
            <person name="Rhie A."/>
            <person name="Koren S."/>
            <person name="Phillippy A."/>
            <person name="Lewin H."/>
            <person name="Damas J."/>
            <person name="Howe K."/>
            <person name="Mountcastle J."/>
            <person name="Jarvis E.D."/>
        </authorList>
    </citation>
    <scope>NUCLEOTIDE SEQUENCE [LARGE SCALE GENOMIC DNA]</scope>
</reference>
<dbReference type="SMART" id="SM00547">
    <property type="entry name" value="ZnF_RBZ"/>
    <property type="match status" value="1"/>
</dbReference>
<keyword evidence="6" id="KW-0862">Zinc</keyword>
<dbReference type="PANTHER" id="PTHR45766">
    <property type="entry name" value="DNA ANNEALING HELICASE AND ENDONUCLEASE ZRANB3 FAMILY MEMBER"/>
    <property type="match status" value="1"/>
</dbReference>
<dbReference type="CDD" id="cd18010">
    <property type="entry name" value="DEXHc_HARP_SMARCAL1"/>
    <property type="match status" value="1"/>
</dbReference>
<dbReference type="InterPro" id="IPR001876">
    <property type="entry name" value="Znf_RanBP2"/>
</dbReference>
<dbReference type="CDD" id="cd00085">
    <property type="entry name" value="HNHc"/>
    <property type="match status" value="1"/>
</dbReference>
<dbReference type="GO" id="GO:0006281">
    <property type="term" value="P:DNA repair"/>
    <property type="evidence" value="ECO:0007669"/>
    <property type="project" value="TreeGrafter"/>
</dbReference>
<dbReference type="InterPro" id="IPR036443">
    <property type="entry name" value="Znf_RanBP2_sf"/>
</dbReference>
<dbReference type="GO" id="GO:0003676">
    <property type="term" value="F:nucleic acid binding"/>
    <property type="evidence" value="ECO:0007669"/>
    <property type="project" value="InterPro"/>
</dbReference>
<dbReference type="InterPro" id="IPR027417">
    <property type="entry name" value="P-loop_NTPase"/>
</dbReference>
<dbReference type="Gene3D" id="3.40.50.10810">
    <property type="entry name" value="Tandem AAA-ATPase domain"/>
    <property type="match status" value="1"/>
</dbReference>
<dbReference type="Ensembl" id="ENSRFET00010011202.1">
    <property type="protein sequence ID" value="ENSRFEP00010010240.1"/>
    <property type="gene ID" value="ENSRFEG00010006895.1"/>
</dbReference>
<feature type="compositionally biased region" description="Polar residues" evidence="8">
    <location>
        <begin position="564"/>
        <end position="577"/>
    </location>
</feature>
<organism evidence="11 12">
    <name type="scientific">Rhinolophus ferrumequinum</name>
    <name type="common">Greater horseshoe bat</name>
    <dbReference type="NCBI Taxonomy" id="59479"/>
    <lineage>
        <taxon>Eukaryota</taxon>
        <taxon>Metazoa</taxon>
        <taxon>Chordata</taxon>
        <taxon>Craniata</taxon>
        <taxon>Vertebrata</taxon>
        <taxon>Euteleostomi</taxon>
        <taxon>Mammalia</taxon>
        <taxon>Eutheria</taxon>
        <taxon>Laurasiatheria</taxon>
        <taxon>Chiroptera</taxon>
        <taxon>Yinpterochiroptera</taxon>
        <taxon>Rhinolophoidea</taxon>
        <taxon>Rhinolophidae</taxon>
        <taxon>Rhinolophinae</taxon>
        <taxon>Rhinolophus</taxon>
    </lineage>
</organism>
<evidence type="ECO:0000256" key="8">
    <source>
        <dbReference type="SAM" id="MobiDB-lite"/>
    </source>
</evidence>
<dbReference type="InterPro" id="IPR003615">
    <property type="entry name" value="HNH_nuc"/>
</dbReference>
<evidence type="ECO:0000313" key="12">
    <source>
        <dbReference type="Proteomes" id="UP000472240"/>
    </source>
</evidence>
<dbReference type="SMART" id="SM00507">
    <property type="entry name" value="HNHc"/>
    <property type="match status" value="1"/>
</dbReference>
<feature type="compositionally biased region" description="Basic and acidic residues" evidence="8">
    <location>
        <begin position="585"/>
        <end position="596"/>
    </location>
</feature>
<dbReference type="GO" id="GO:0008270">
    <property type="term" value="F:zinc ion binding"/>
    <property type="evidence" value="ECO:0007669"/>
    <property type="project" value="UniProtKB-KW"/>
</dbReference>
<evidence type="ECO:0000259" key="10">
    <source>
        <dbReference type="PROSITE" id="PS51194"/>
    </source>
</evidence>
<keyword evidence="4" id="KW-0378">Hydrolase</keyword>